<gene>
    <name evidence="3" type="ORF">C6569_20685</name>
</gene>
<feature type="region of interest" description="Disordered" evidence="1">
    <location>
        <begin position="45"/>
        <end position="89"/>
    </location>
</feature>
<dbReference type="KEGG" id="phr:C6569_20685"/>
<keyword evidence="2" id="KW-0732">Signal</keyword>
<feature type="chain" id="PRO_5015404922" evidence="2">
    <location>
        <begin position="33"/>
        <end position="89"/>
    </location>
</feature>
<protein>
    <submittedName>
        <fullName evidence="3">Uncharacterized protein</fullName>
    </submittedName>
</protein>
<evidence type="ECO:0000313" key="3">
    <source>
        <dbReference type="EMBL" id="AVO47264.1"/>
    </source>
</evidence>
<feature type="compositionally biased region" description="Low complexity" evidence="1">
    <location>
        <begin position="78"/>
        <end position="89"/>
    </location>
</feature>
<name>A0A2S0NGG4_9HYPH</name>
<proteinExistence type="predicted"/>
<organism evidence="3 4">
    <name type="scientific">Phreatobacter cathodiphilus</name>
    <dbReference type="NCBI Taxonomy" id="1868589"/>
    <lineage>
        <taxon>Bacteria</taxon>
        <taxon>Pseudomonadati</taxon>
        <taxon>Pseudomonadota</taxon>
        <taxon>Alphaproteobacteria</taxon>
        <taxon>Hyphomicrobiales</taxon>
        <taxon>Phreatobacteraceae</taxon>
        <taxon>Phreatobacter</taxon>
    </lineage>
</organism>
<accession>A0A2S0NGG4</accession>
<dbReference type="RefSeq" id="WP_106750634.1">
    <property type="nucleotide sequence ID" value="NZ_CP027668.1"/>
</dbReference>
<sequence length="89" mass="8952">MFNQLEIRKSALTLLAAAAISTVAGIASSAHASSLAASARLAGPALSSQSEYGTHEDAAGTGHRLTRPANRFHGFVGTPGPTTGTHQGP</sequence>
<evidence type="ECO:0000256" key="2">
    <source>
        <dbReference type="SAM" id="SignalP"/>
    </source>
</evidence>
<dbReference type="Proteomes" id="UP000237889">
    <property type="component" value="Chromosome"/>
</dbReference>
<evidence type="ECO:0000256" key="1">
    <source>
        <dbReference type="SAM" id="MobiDB-lite"/>
    </source>
</evidence>
<reference evidence="3 4" key="1">
    <citation type="submission" date="2018-03" db="EMBL/GenBank/DDBJ databases">
        <title>Genome sequencing of Phreatobacter sp.</title>
        <authorList>
            <person name="Kim S.-J."/>
            <person name="Heo J."/>
            <person name="Kwon S.-W."/>
        </authorList>
    </citation>
    <scope>NUCLEOTIDE SEQUENCE [LARGE SCALE GENOMIC DNA]</scope>
    <source>
        <strain evidence="3 4">S-12</strain>
    </source>
</reference>
<evidence type="ECO:0000313" key="4">
    <source>
        <dbReference type="Proteomes" id="UP000237889"/>
    </source>
</evidence>
<dbReference type="EMBL" id="CP027668">
    <property type="protein sequence ID" value="AVO47264.1"/>
    <property type="molecule type" value="Genomic_DNA"/>
</dbReference>
<keyword evidence="4" id="KW-1185">Reference proteome</keyword>
<feature type="signal peptide" evidence="2">
    <location>
        <begin position="1"/>
        <end position="32"/>
    </location>
</feature>
<dbReference type="AlphaFoldDB" id="A0A2S0NGG4"/>